<comment type="similarity">
    <text evidence="1">Belongs to the short-chain dehydrogenases/reductases (SDR) family.</text>
</comment>
<dbReference type="InterPro" id="IPR036291">
    <property type="entry name" value="NAD(P)-bd_dom_sf"/>
</dbReference>
<accession>A0A6J6XQC3</accession>
<dbReference type="NCBIfam" id="NF004843">
    <property type="entry name" value="PRK06194.1"/>
    <property type="match status" value="1"/>
</dbReference>
<dbReference type="SUPFAM" id="SSF51735">
    <property type="entry name" value="NAD(P)-binding Rossmann-fold domains"/>
    <property type="match status" value="1"/>
</dbReference>
<evidence type="ECO:0000313" key="3">
    <source>
        <dbReference type="EMBL" id="CAB4799062.1"/>
    </source>
</evidence>
<keyword evidence="2" id="KW-0560">Oxidoreductase</keyword>
<dbReference type="PRINTS" id="PR00080">
    <property type="entry name" value="SDRFAMILY"/>
</dbReference>
<dbReference type="CDD" id="cd05233">
    <property type="entry name" value="SDR_c"/>
    <property type="match status" value="1"/>
</dbReference>
<protein>
    <submittedName>
        <fullName evidence="3">Unannotated protein</fullName>
    </submittedName>
</protein>
<dbReference type="PANTHER" id="PTHR43391:SF26">
    <property type="entry name" value="BLL7251 PROTEIN"/>
    <property type="match status" value="1"/>
</dbReference>
<name>A0A6J6XQC3_9ZZZZ</name>
<organism evidence="3">
    <name type="scientific">freshwater metagenome</name>
    <dbReference type="NCBI Taxonomy" id="449393"/>
    <lineage>
        <taxon>unclassified sequences</taxon>
        <taxon>metagenomes</taxon>
        <taxon>ecological metagenomes</taxon>
    </lineage>
</organism>
<dbReference type="PRINTS" id="PR00081">
    <property type="entry name" value="GDHRDH"/>
</dbReference>
<gene>
    <name evidence="3" type="ORF">UFOPK3046_00446</name>
</gene>
<dbReference type="Gene3D" id="3.40.50.720">
    <property type="entry name" value="NAD(P)-binding Rossmann-like Domain"/>
    <property type="match status" value="1"/>
</dbReference>
<dbReference type="PROSITE" id="PS00061">
    <property type="entry name" value="ADH_SHORT"/>
    <property type="match status" value="1"/>
</dbReference>
<dbReference type="AlphaFoldDB" id="A0A6J6XQC3"/>
<dbReference type="InterPro" id="IPR020904">
    <property type="entry name" value="Sc_DH/Rdtase_CS"/>
</dbReference>
<sequence>MEQFEGKVAVVTGAASGIGKALATAFADVGMKIVLADVEAAALEVAAEELRSSGADVFAVTADVAQAADVDRIGAAAMDVFGALHVACNNAGVSGGGLSWEIDLETWRWILDVDLWGVIHGVHTFTPLIIASGGGHIVNTASMAGLTSNPGMGPYNVAKHGVVTLSETLSVELQMTHPEVGVSVLCPGWVRTRINESERNRPDLVGVEEVEETDAGLLAMKEMVNTWIAEGLQPAHVASLVIEAMRENRFYVLTHPEWQGMISDRIDRMLSGANPWANLPGN</sequence>
<evidence type="ECO:0000256" key="2">
    <source>
        <dbReference type="ARBA" id="ARBA00023002"/>
    </source>
</evidence>
<dbReference type="EMBL" id="CAFAAQ010000025">
    <property type="protein sequence ID" value="CAB4799062.1"/>
    <property type="molecule type" value="Genomic_DNA"/>
</dbReference>
<evidence type="ECO:0000256" key="1">
    <source>
        <dbReference type="ARBA" id="ARBA00006484"/>
    </source>
</evidence>
<dbReference type="GO" id="GO:0016491">
    <property type="term" value="F:oxidoreductase activity"/>
    <property type="evidence" value="ECO:0007669"/>
    <property type="project" value="UniProtKB-KW"/>
</dbReference>
<dbReference type="InterPro" id="IPR002347">
    <property type="entry name" value="SDR_fam"/>
</dbReference>
<proteinExistence type="inferred from homology"/>
<dbReference type="FunFam" id="3.40.50.720:FF:000084">
    <property type="entry name" value="Short-chain dehydrogenase reductase"/>
    <property type="match status" value="1"/>
</dbReference>
<reference evidence="3" key="1">
    <citation type="submission" date="2020-05" db="EMBL/GenBank/DDBJ databases">
        <authorList>
            <person name="Chiriac C."/>
            <person name="Salcher M."/>
            <person name="Ghai R."/>
            <person name="Kavagutti S V."/>
        </authorList>
    </citation>
    <scope>NUCLEOTIDE SEQUENCE</scope>
</reference>
<dbReference type="PANTHER" id="PTHR43391">
    <property type="entry name" value="RETINOL DEHYDROGENASE-RELATED"/>
    <property type="match status" value="1"/>
</dbReference>
<dbReference type="Pfam" id="PF00106">
    <property type="entry name" value="adh_short"/>
    <property type="match status" value="1"/>
</dbReference>